<keyword evidence="4" id="KW-1185">Reference proteome</keyword>
<name>A0AAD6Q1J1_9ROSI</name>
<gene>
    <name evidence="3" type="ORF">NC653_002293</name>
    <name evidence="2" type="ORF">NC653_031432</name>
</gene>
<organism evidence="2 4">
    <name type="scientific">Populus alba x Populus x berolinensis</name>
    <dbReference type="NCBI Taxonomy" id="444605"/>
    <lineage>
        <taxon>Eukaryota</taxon>
        <taxon>Viridiplantae</taxon>
        <taxon>Streptophyta</taxon>
        <taxon>Embryophyta</taxon>
        <taxon>Tracheophyta</taxon>
        <taxon>Spermatophyta</taxon>
        <taxon>Magnoliopsida</taxon>
        <taxon>eudicotyledons</taxon>
        <taxon>Gunneridae</taxon>
        <taxon>Pentapetalae</taxon>
        <taxon>rosids</taxon>
        <taxon>fabids</taxon>
        <taxon>Malpighiales</taxon>
        <taxon>Salicaceae</taxon>
        <taxon>Saliceae</taxon>
        <taxon>Populus</taxon>
    </lineage>
</organism>
<dbReference type="EMBL" id="JAQIZT010000001">
    <property type="protein sequence ID" value="KAJ7012180.1"/>
    <property type="molecule type" value="Genomic_DNA"/>
</dbReference>
<dbReference type="AlphaFoldDB" id="A0AAD6Q1J1"/>
<accession>A0AAD6Q1J1</accession>
<dbReference type="Proteomes" id="UP001164929">
    <property type="component" value="Chromosome 1"/>
</dbReference>
<sequence>MSCRTWILCKLLSINKVFMLSASILFYLFSLA</sequence>
<comment type="caution">
    <text evidence="2">The sequence shown here is derived from an EMBL/GenBank/DDBJ whole genome shotgun (WGS) entry which is preliminary data.</text>
</comment>
<dbReference type="EMBL" id="JAQIZT010000013">
    <property type="protein sequence ID" value="KAJ6975592.1"/>
    <property type="molecule type" value="Genomic_DNA"/>
</dbReference>
<evidence type="ECO:0000256" key="1">
    <source>
        <dbReference type="SAM" id="Phobius"/>
    </source>
</evidence>
<evidence type="ECO:0000313" key="2">
    <source>
        <dbReference type="EMBL" id="KAJ6975592.1"/>
    </source>
</evidence>
<keyword evidence="1" id="KW-0472">Membrane</keyword>
<evidence type="ECO:0000313" key="4">
    <source>
        <dbReference type="Proteomes" id="UP001164929"/>
    </source>
</evidence>
<protein>
    <submittedName>
        <fullName evidence="2">Uncharacterized protein</fullName>
    </submittedName>
</protein>
<feature type="transmembrane region" description="Helical" evidence="1">
    <location>
        <begin position="7"/>
        <end position="29"/>
    </location>
</feature>
<dbReference type="Proteomes" id="UP001164929">
    <property type="component" value="Chromosome 13"/>
</dbReference>
<keyword evidence="1" id="KW-1133">Transmembrane helix</keyword>
<proteinExistence type="predicted"/>
<keyword evidence="1" id="KW-0812">Transmembrane</keyword>
<evidence type="ECO:0000313" key="3">
    <source>
        <dbReference type="EMBL" id="KAJ7012180.1"/>
    </source>
</evidence>
<reference evidence="2 4" key="1">
    <citation type="journal article" date="2023" name="Mol. Ecol. Resour.">
        <title>Chromosome-level genome assembly of a triploid poplar Populus alba 'Berolinensis'.</title>
        <authorList>
            <person name="Chen S."/>
            <person name="Yu Y."/>
            <person name="Wang X."/>
            <person name="Wang S."/>
            <person name="Zhang T."/>
            <person name="Zhou Y."/>
            <person name="He R."/>
            <person name="Meng N."/>
            <person name="Wang Y."/>
            <person name="Liu W."/>
            <person name="Liu Z."/>
            <person name="Liu J."/>
            <person name="Guo Q."/>
            <person name="Huang H."/>
            <person name="Sederoff R.R."/>
            <person name="Wang G."/>
            <person name="Qu G."/>
            <person name="Chen S."/>
        </authorList>
    </citation>
    <scope>NUCLEOTIDE SEQUENCE</scope>
    <source>
        <strain evidence="2">SC-2020</strain>
    </source>
</reference>